<gene>
    <name evidence="2" type="ORF">MKC95_06215</name>
</gene>
<dbReference type="EMBL" id="JAKTMA010000008">
    <property type="protein sequence ID" value="MCR0232363.1"/>
    <property type="molecule type" value="Genomic_DNA"/>
</dbReference>
<evidence type="ECO:0000259" key="1">
    <source>
        <dbReference type="Pfam" id="PF01844"/>
    </source>
</evidence>
<dbReference type="InterPro" id="IPR002711">
    <property type="entry name" value="HNH"/>
</dbReference>
<sequence length="252" mass="29805">MKDIKYEDLNKTLAAVGKAVFVNFYYDFKDFSISKDELAKKILSENPGSKSDSQNFRIPRARHIFESGQEKEALRIIIESKRVDKKAVEKAKHILAKEIIREDFQTESTEERQFIEHFNQEIQYDATLREAPLIAERTQYIYPRKQNESKNALRRAKYLCEVDNSHFVFKRRNSSDNYTEPHHLIPLSTYRDFPGIDLDREQNIVSLCSNCHNMLHYGASYKEVLYELYVQRRELLKQIGIVVSFEQLVSYY</sequence>
<keyword evidence="2" id="KW-0540">Nuclease</keyword>
<feature type="domain" description="HNH" evidence="1">
    <location>
        <begin position="177"/>
        <end position="216"/>
    </location>
</feature>
<dbReference type="GO" id="GO:0008270">
    <property type="term" value="F:zinc ion binding"/>
    <property type="evidence" value="ECO:0007669"/>
    <property type="project" value="InterPro"/>
</dbReference>
<name>A0AAP2UL80_CLOIN</name>
<dbReference type="InterPro" id="IPR003615">
    <property type="entry name" value="HNH_nuc"/>
</dbReference>
<dbReference type="Proteomes" id="UP001203972">
    <property type="component" value="Unassembled WGS sequence"/>
</dbReference>
<evidence type="ECO:0000313" key="3">
    <source>
        <dbReference type="Proteomes" id="UP001203972"/>
    </source>
</evidence>
<dbReference type="RefSeq" id="WP_148558596.1">
    <property type="nucleotide sequence ID" value="NZ_AP025565.1"/>
</dbReference>
<keyword evidence="2" id="KW-0378">Hydrolase</keyword>
<dbReference type="CDD" id="cd00085">
    <property type="entry name" value="HNHc"/>
    <property type="match status" value="1"/>
</dbReference>
<evidence type="ECO:0000313" key="2">
    <source>
        <dbReference type="EMBL" id="MCR0232363.1"/>
    </source>
</evidence>
<organism evidence="2 3">
    <name type="scientific">Clostridium innocuum</name>
    <dbReference type="NCBI Taxonomy" id="1522"/>
    <lineage>
        <taxon>Bacteria</taxon>
        <taxon>Bacillati</taxon>
        <taxon>Bacillota</taxon>
        <taxon>Clostridia</taxon>
        <taxon>Eubacteriales</taxon>
        <taxon>Clostridiaceae</taxon>
        <taxon>Clostridium</taxon>
    </lineage>
</organism>
<accession>A0AAP2UL80</accession>
<protein>
    <submittedName>
        <fullName evidence="2">HNH endonuclease</fullName>
    </submittedName>
</protein>
<dbReference type="GO" id="GO:0003676">
    <property type="term" value="F:nucleic acid binding"/>
    <property type="evidence" value="ECO:0007669"/>
    <property type="project" value="InterPro"/>
</dbReference>
<dbReference type="AlphaFoldDB" id="A0AAP2UL80"/>
<dbReference type="Pfam" id="PF01844">
    <property type="entry name" value="HNH"/>
    <property type="match status" value="1"/>
</dbReference>
<reference evidence="2" key="1">
    <citation type="journal article" date="2022" name="Clin. Infect. Dis.">
        <title>Association between Clostridium innocuum and antibiotic-associated diarrhea in adults and children: A cross-sectional study and comparative genomics analysis.</title>
        <authorList>
            <person name="Cherny K.E."/>
            <person name="Muscat E.B."/>
            <person name="Balaji A."/>
            <person name="Mukherjee J."/>
            <person name="Ozer E.A."/>
            <person name="Angarone M.P."/>
            <person name="Hauser A.R."/>
            <person name="Sichel J.S."/>
            <person name="Amponsah E."/>
            <person name="Kociolek L.K."/>
        </authorList>
    </citation>
    <scope>NUCLEOTIDE SEQUENCE</scope>
    <source>
        <strain evidence="2">NU1-AC-029v</strain>
    </source>
</reference>
<keyword evidence="2" id="KW-0255">Endonuclease</keyword>
<proteinExistence type="predicted"/>
<dbReference type="GO" id="GO:0004519">
    <property type="term" value="F:endonuclease activity"/>
    <property type="evidence" value="ECO:0007669"/>
    <property type="project" value="UniProtKB-KW"/>
</dbReference>
<comment type="caution">
    <text evidence="2">The sequence shown here is derived from an EMBL/GenBank/DDBJ whole genome shotgun (WGS) entry which is preliminary data.</text>
</comment>